<proteinExistence type="predicted"/>
<evidence type="ECO:0000256" key="2">
    <source>
        <dbReference type="SAM" id="Phobius"/>
    </source>
</evidence>
<accession>A0A1V8TC59</accession>
<dbReference type="OrthoDB" id="3942482at2759"/>
<dbReference type="EMBL" id="NAJO01000011">
    <property type="protein sequence ID" value="OQO08963.1"/>
    <property type="molecule type" value="Genomic_DNA"/>
</dbReference>
<name>A0A1V8TC59_9PEZI</name>
<feature type="compositionally biased region" description="Low complexity" evidence="1">
    <location>
        <begin position="282"/>
        <end position="306"/>
    </location>
</feature>
<sequence length="363" mass="37579">MVNPSALYSDSTQMDSPTYDIATARRSSFRKSFEQHLNDEMSRPSKRHSMHKAALSSPTFCDIDNGELNEKKHDKCKSPPRFSTLFPPAIPVPAPAPALPAREFESYPKRKSGIYLPTPVFWALLAFLLLESAILFAYTTLGLLSRFQLTTIAATCPQQPIINISPNFLLPGGTLPTALTTIATSTFTELPSTSTAASAASSAAAAAAVLSALTNLDHTSTSSTSSKKVTTITVNPTPTPNIVSSITILTVDPSGNTLPPAPTVTSTKVIAASDAATAASSSSAAKIEATATTTGEGGTTSTPAASETKATDTSAAEIPASITAAPDLLTTDTTSTISTVATSTSSAKCIGTMGRMGNQNLCL</sequence>
<dbReference type="AlphaFoldDB" id="A0A1V8TC59"/>
<comment type="caution">
    <text evidence="3">The sequence shown here is derived from an EMBL/GenBank/DDBJ whole genome shotgun (WGS) entry which is preliminary data.</text>
</comment>
<keyword evidence="4" id="KW-1185">Reference proteome</keyword>
<organism evidence="3 4">
    <name type="scientific">Cryoendolithus antarcticus</name>
    <dbReference type="NCBI Taxonomy" id="1507870"/>
    <lineage>
        <taxon>Eukaryota</taxon>
        <taxon>Fungi</taxon>
        <taxon>Dikarya</taxon>
        <taxon>Ascomycota</taxon>
        <taxon>Pezizomycotina</taxon>
        <taxon>Dothideomycetes</taxon>
        <taxon>Dothideomycetidae</taxon>
        <taxon>Cladosporiales</taxon>
        <taxon>Cladosporiaceae</taxon>
        <taxon>Cryoendolithus</taxon>
    </lineage>
</organism>
<protein>
    <submittedName>
        <fullName evidence="3">Uncharacterized protein</fullName>
    </submittedName>
</protein>
<dbReference type="Proteomes" id="UP000192596">
    <property type="component" value="Unassembled WGS sequence"/>
</dbReference>
<evidence type="ECO:0000313" key="3">
    <source>
        <dbReference type="EMBL" id="OQO08963.1"/>
    </source>
</evidence>
<feature type="region of interest" description="Disordered" evidence="1">
    <location>
        <begin position="282"/>
        <end position="316"/>
    </location>
</feature>
<reference evidence="4" key="1">
    <citation type="submission" date="2017-03" db="EMBL/GenBank/DDBJ databases">
        <title>Genomes of endolithic fungi from Antarctica.</title>
        <authorList>
            <person name="Coleine C."/>
            <person name="Masonjones S."/>
            <person name="Stajich J.E."/>
        </authorList>
    </citation>
    <scope>NUCLEOTIDE SEQUENCE [LARGE SCALE GENOMIC DNA]</scope>
    <source>
        <strain evidence="4">CCFEE 5527</strain>
    </source>
</reference>
<keyword evidence="2" id="KW-0472">Membrane</keyword>
<dbReference type="InParanoid" id="A0A1V8TC59"/>
<feature type="transmembrane region" description="Helical" evidence="2">
    <location>
        <begin position="114"/>
        <end position="138"/>
    </location>
</feature>
<feature type="region of interest" description="Disordered" evidence="1">
    <location>
        <begin position="1"/>
        <end position="21"/>
    </location>
</feature>
<keyword evidence="2" id="KW-1133">Transmembrane helix</keyword>
<keyword evidence="2" id="KW-0812">Transmembrane</keyword>
<feature type="compositionally biased region" description="Polar residues" evidence="1">
    <location>
        <begin position="1"/>
        <end position="16"/>
    </location>
</feature>
<evidence type="ECO:0000313" key="4">
    <source>
        <dbReference type="Proteomes" id="UP000192596"/>
    </source>
</evidence>
<gene>
    <name evidence="3" type="ORF">B0A48_05853</name>
</gene>
<evidence type="ECO:0000256" key="1">
    <source>
        <dbReference type="SAM" id="MobiDB-lite"/>
    </source>
</evidence>
<dbReference type="STRING" id="1507870.A0A1V8TC59"/>